<sequence length="404" mass="45666">MTGGRLIGARVYHWLGRHGDKPFLPTDEALKRMADDGANILILHDDWVADHRPMHTYRPYNEEEAKDLDRLIASAHKLGLRLMVYLRPYPHLLADNGPWKSRFQRDWDGIYIDHASTEEFSEYAMVFGTPALDYAFAAKQYLRYTQELRRTVGDGGFLIMHTGAAEHGFGHAVVDAYLSGESRTRMLESPRVCVEGMMPSAAVPTIWTWRPEQRPYLTPRAVAYWAGLGAFPHVTFHHENALFPEAGGYKPMPKENQPAPISDSRGRSYIWPLWQIWRTLPFPYTGEYYTRNNHAPVTVIRPADRTVETTVYQPDGESLLVIVSNLAEETVPGVTLDLEKSLKIPAGSRLVEMTASGFDLKCRVAAQTFSGRRIAVGELGPYQYKGYLLTKKALPAHLQALLEP</sequence>
<dbReference type="Proteomes" id="UP000485484">
    <property type="component" value="Unassembled WGS sequence"/>
</dbReference>
<dbReference type="AlphaFoldDB" id="A0A1V5MEG7"/>
<protein>
    <submittedName>
        <fullName evidence="1">Uncharacterized protein</fullName>
    </submittedName>
</protein>
<dbReference type="Gene3D" id="3.20.20.80">
    <property type="entry name" value="Glycosidases"/>
    <property type="match status" value="1"/>
</dbReference>
<comment type="caution">
    <text evidence="1">The sequence shown here is derived from an EMBL/GenBank/DDBJ whole genome shotgun (WGS) entry which is preliminary data.</text>
</comment>
<name>A0A1V5MEG7_UNCT6</name>
<gene>
    <name evidence="1" type="ORF">BWY73_01040</name>
</gene>
<organism evidence="1">
    <name type="scientific">candidate division TA06 bacterium ADurb.Bin417</name>
    <dbReference type="NCBI Taxonomy" id="1852828"/>
    <lineage>
        <taxon>Bacteria</taxon>
        <taxon>Bacteria division TA06</taxon>
    </lineage>
</organism>
<dbReference type="SUPFAM" id="SSF51445">
    <property type="entry name" value="(Trans)glycosidases"/>
    <property type="match status" value="1"/>
</dbReference>
<reference evidence="1" key="1">
    <citation type="submission" date="2017-02" db="EMBL/GenBank/DDBJ databases">
        <title>Delving into the versatile metabolic prowess of the omnipresent phylum Bacteroidetes.</title>
        <authorList>
            <person name="Nobu M.K."/>
            <person name="Mei R."/>
            <person name="Narihiro T."/>
            <person name="Kuroda K."/>
            <person name="Liu W.-T."/>
        </authorList>
    </citation>
    <scope>NUCLEOTIDE SEQUENCE</scope>
    <source>
        <strain evidence="1">ADurb.Bin417</strain>
    </source>
</reference>
<evidence type="ECO:0000313" key="1">
    <source>
        <dbReference type="EMBL" id="OPZ91644.1"/>
    </source>
</evidence>
<dbReference type="InterPro" id="IPR017853">
    <property type="entry name" value="GH"/>
</dbReference>
<accession>A0A1V5MEG7</accession>
<dbReference type="EMBL" id="MWAK01000159">
    <property type="protein sequence ID" value="OPZ91644.1"/>
    <property type="molecule type" value="Genomic_DNA"/>
</dbReference>
<proteinExistence type="predicted"/>